<sequence length="77" mass="8754">HLHTHLSRDLVTLPTSVCSHCSLMTIVEEESSLTTIEEGNDESISILHLLEKGVIDFDFALNQYFGVFDDWKEGEIF</sequence>
<feature type="non-terminal residue" evidence="1">
    <location>
        <position position="1"/>
    </location>
</feature>
<gene>
    <name evidence="1" type="ORF">PMAYCL1PPCAC_07701</name>
</gene>
<reference evidence="2" key="1">
    <citation type="submission" date="2022-10" db="EMBL/GenBank/DDBJ databases">
        <title>Genome assembly of Pristionchus species.</title>
        <authorList>
            <person name="Yoshida K."/>
            <person name="Sommer R.J."/>
        </authorList>
    </citation>
    <scope>NUCLEOTIDE SEQUENCE [LARGE SCALE GENOMIC DNA]</scope>
    <source>
        <strain evidence="2">RS5460</strain>
    </source>
</reference>
<evidence type="ECO:0000313" key="1">
    <source>
        <dbReference type="EMBL" id="GMR37506.1"/>
    </source>
</evidence>
<dbReference type="AlphaFoldDB" id="A0AAN5CDG9"/>
<organism evidence="1 2">
    <name type="scientific">Pristionchus mayeri</name>
    <dbReference type="NCBI Taxonomy" id="1317129"/>
    <lineage>
        <taxon>Eukaryota</taxon>
        <taxon>Metazoa</taxon>
        <taxon>Ecdysozoa</taxon>
        <taxon>Nematoda</taxon>
        <taxon>Chromadorea</taxon>
        <taxon>Rhabditida</taxon>
        <taxon>Rhabditina</taxon>
        <taxon>Diplogasteromorpha</taxon>
        <taxon>Diplogasteroidea</taxon>
        <taxon>Neodiplogasteridae</taxon>
        <taxon>Pristionchus</taxon>
    </lineage>
</organism>
<evidence type="ECO:0000313" key="2">
    <source>
        <dbReference type="Proteomes" id="UP001328107"/>
    </source>
</evidence>
<accession>A0AAN5CDG9</accession>
<dbReference type="Proteomes" id="UP001328107">
    <property type="component" value="Unassembled WGS sequence"/>
</dbReference>
<keyword evidence="2" id="KW-1185">Reference proteome</keyword>
<feature type="non-terminal residue" evidence="1">
    <location>
        <position position="77"/>
    </location>
</feature>
<comment type="caution">
    <text evidence="1">The sequence shown here is derived from an EMBL/GenBank/DDBJ whole genome shotgun (WGS) entry which is preliminary data.</text>
</comment>
<protein>
    <submittedName>
        <fullName evidence="1">Uncharacterized protein</fullName>
    </submittedName>
</protein>
<name>A0AAN5CDG9_9BILA</name>
<proteinExistence type="predicted"/>
<dbReference type="EMBL" id="BTRK01000002">
    <property type="protein sequence ID" value="GMR37506.1"/>
    <property type="molecule type" value="Genomic_DNA"/>
</dbReference>